<accession>A0A0A8ZFV4</accession>
<name>A0A0A8ZFV4_ARUDO</name>
<organism evidence="1">
    <name type="scientific">Arundo donax</name>
    <name type="common">Giant reed</name>
    <name type="synonym">Donax arundinaceus</name>
    <dbReference type="NCBI Taxonomy" id="35708"/>
    <lineage>
        <taxon>Eukaryota</taxon>
        <taxon>Viridiplantae</taxon>
        <taxon>Streptophyta</taxon>
        <taxon>Embryophyta</taxon>
        <taxon>Tracheophyta</taxon>
        <taxon>Spermatophyta</taxon>
        <taxon>Magnoliopsida</taxon>
        <taxon>Liliopsida</taxon>
        <taxon>Poales</taxon>
        <taxon>Poaceae</taxon>
        <taxon>PACMAD clade</taxon>
        <taxon>Arundinoideae</taxon>
        <taxon>Arundineae</taxon>
        <taxon>Arundo</taxon>
    </lineage>
</organism>
<dbReference type="AlphaFoldDB" id="A0A0A8ZFV4"/>
<proteinExistence type="predicted"/>
<reference evidence="1" key="1">
    <citation type="submission" date="2014-09" db="EMBL/GenBank/DDBJ databases">
        <authorList>
            <person name="Magalhaes I.L.F."/>
            <person name="Oliveira U."/>
            <person name="Santos F.R."/>
            <person name="Vidigal T.H.D.A."/>
            <person name="Brescovit A.D."/>
            <person name="Santos A.J."/>
        </authorList>
    </citation>
    <scope>NUCLEOTIDE SEQUENCE</scope>
    <source>
        <tissue evidence="1">Shoot tissue taken approximately 20 cm above the soil surface</tissue>
    </source>
</reference>
<sequence>MMMFSSFLYFDTITPFHLSVLCTTERVAIVNHVMSSLCQLI</sequence>
<evidence type="ECO:0000313" key="1">
    <source>
        <dbReference type="EMBL" id="JAD37666.1"/>
    </source>
</evidence>
<dbReference type="EMBL" id="GBRH01260229">
    <property type="protein sequence ID" value="JAD37666.1"/>
    <property type="molecule type" value="Transcribed_RNA"/>
</dbReference>
<protein>
    <submittedName>
        <fullName evidence="1">Uncharacterized protein</fullName>
    </submittedName>
</protein>
<reference evidence="1" key="2">
    <citation type="journal article" date="2015" name="Data Brief">
        <title>Shoot transcriptome of the giant reed, Arundo donax.</title>
        <authorList>
            <person name="Barrero R.A."/>
            <person name="Guerrero F.D."/>
            <person name="Moolhuijzen P."/>
            <person name="Goolsby J.A."/>
            <person name="Tidwell J."/>
            <person name="Bellgard S.E."/>
            <person name="Bellgard M.I."/>
        </authorList>
    </citation>
    <scope>NUCLEOTIDE SEQUENCE</scope>
    <source>
        <tissue evidence="1">Shoot tissue taken approximately 20 cm above the soil surface</tissue>
    </source>
</reference>